<name>A0A7K1KUC8_9ACTN</name>
<dbReference type="AlphaFoldDB" id="A0A7K1KUC8"/>
<evidence type="ECO:0000313" key="2">
    <source>
        <dbReference type="Proteomes" id="UP000432015"/>
    </source>
</evidence>
<protein>
    <recommendedName>
        <fullName evidence="3">SnoaL-like domain-containing protein</fullName>
    </recommendedName>
</protein>
<dbReference type="EMBL" id="WOFH01000001">
    <property type="protein sequence ID" value="MUN35645.1"/>
    <property type="molecule type" value="Genomic_DNA"/>
</dbReference>
<reference evidence="1 2" key="1">
    <citation type="submission" date="2019-11" db="EMBL/GenBank/DDBJ databases">
        <authorList>
            <person name="Cao P."/>
        </authorList>
    </citation>
    <scope>NUCLEOTIDE SEQUENCE [LARGE SCALE GENOMIC DNA]</scope>
    <source>
        <strain evidence="1 2">NEAU-AAG5</strain>
    </source>
</reference>
<comment type="caution">
    <text evidence="1">The sequence shown here is derived from an EMBL/GenBank/DDBJ whole genome shotgun (WGS) entry which is preliminary data.</text>
</comment>
<dbReference type="RefSeq" id="WP_156214548.1">
    <property type="nucleotide sequence ID" value="NZ_WOFH01000001.1"/>
</dbReference>
<dbReference type="InterPro" id="IPR032710">
    <property type="entry name" value="NTF2-like_dom_sf"/>
</dbReference>
<organism evidence="1 2">
    <name type="scientific">Actinomadura litoris</name>
    <dbReference type="NCBI Taxonomy" id="2678616"/>
    <lineage>
        <taxon>Bacteria</taxon>
        <taxon>Bacillati</taxon>
        <taxon>Actinomycetota</taxon>
        <taxon>Actinomycetes</taxon>
        <taxon>Streptosporangiales</taxon>
        <taxon>Thermomonosporaceae</taxon>
        <taxon>Actinomadura</taxon>
    </lineage>
</organism>
<keyword evidence="2" id="KW-1185">Reference proteome</keyword>
<dbReference type="Gene3D" id="3.10.450.50">
    <property type="match status" value="1"/>
</dbReference>
<accession>A0A7K1KUC8</accession>
<proteinExistence type="predicted"/>
<dbReference type="Proteomes" id="UP000432015">
    <property type="component" value="Unassembled WGS sequence"/>
</dbReference>
<sequence>MSVDTADEPGGPDRHKTTVRTFLRLLEEKDIDSWIELWAEDAEHYYPFGTEMFPRHLHGRQAI</sequence>
<evidence type="ECO:0008006" key="3">
    <source>
        <dbReference type="Google" id="ProtNLM"/>
    </source>
</evidence>
<evidence type="ECO:0000313" key="1">
    <source>
        <dbReference type="EMBL" id="MUN35645.1"/>
    </source>
</evidence>
<gene>
    <name evidence="1" type="ORF">GNZ18_03395</name>
</gene>
<dbReference type="SUPFAM" id="SSF54427">
    <property type="entry name" value="NTF2-like"/>
    <property type="match status" value="1"/>
</dbReference>